<feature type="compositionally biased region" description="Polar residues" evidence="1">
    <location>
        <begin position="75"/>
        <end position="88"/>
    </location>
</feature>
<evidence type="ECO:0000313" key="3">
    <source>
        <dbReference type="EMBL" id="GMN90359.1"/>
    </source>
</evidence>
<name>A0ABQ6PHD9_9GAMM</name>
<comment type="caution">
    <text evidence="3">The sequence shown here is derived from an EMBL/GenBank/DDBJ whole genome shotgun (WGS) entry which is preliminary data.</text>
</comment>
<sequence>MLISIIVYSLYSEVNTMKKRYLSLSVLSFMILPMFCGAIPEATSMDTPAQNITSDSSTTQHQPQSVKTLADVESENNQATIDNSSKTQTMKEEISNIDDAANGLTS</sequence>
<feature type="compositionally biased region" description="Polar residues" evidence="1">
    <location>
        <begin position="46"/>
        <end position="67"/>
    </location>
</feature>
<keyword evidence="2" id="KW-0472">Membrane</keyword>
<organism evidence="3 4">
    <name type="scientific">Francisella sciaenopsi</name>
    <dbReference type="NCBI Taxonomy" id="3055034"/>
    <lineage>
        <taxon>Bacteria</taxon>
        <taxon>Pseudomonadati</taxon>
        <taxon>Pseudomonadota</taxon>
        <taxon>Gammaproteobacteria</taxon>
        <taxon>Thiotrichales</taxon>
        <taxon>Francisellaceae</taxon>
        <taxon>Francisella</taxon>
    </lineage>
</organism>
<accession>A0ABQ6PHD9</accession>
<evidence type="ECO:0000256" key="2">
    <source>
        <dbReference type="SAM" id="Phobius"/>
    </source>
</evidence>
<evidence type="ECO:0000256" key="1">
    <source>
        <dbReference type="SAM" id="MobiDB-lite"/>
    </source>
</evidence>
<proteinExistence type="predicted"/>
<keyword evidence="2" id="KW-1133">Transmembrane helix</keyword>
<feature type="transmembrane region" description="Helical" evidence="2">
    <location>
        <begin position="21"/>
        <end position="40"/>
    </location>
</feature>
<keyword evidence="4" id="KW-1185">Reference proteome</keyword>
<reference evidence="3 4" key="1">
    <citation type="journal article" date="2024" name="Dis. Aquat. Organ.">
        <title>Francisella sciaenopsi sp. nov. isolated from diseased red drum Sciaenops ocellatus in Florida, USA.</title>
        <authorList>
            <person name="Kawahara M."/>
            <person name="Cody T.T."/>
            <person name="Yanong R.P.E."/>
            <person name="Henderson E."/>
            <person name="Yazdi Z."/>
            <person name="Soto E."/>
        </authorList>
    </citation>
    <scope>NUCLEOTIDE SEQUENCE [LARGE SCALE GENOMIC DNA]</scope>
    <source>
        <strain evidence="3 4">R22-20-7</strain>
    </source>
</reference>
<keyword evidence="2" id="KW-0812">Transmembrane</keyword>
<dbReference type="Proteomes" id="UP001628164">
    <property type="component" value="Unassembled WGS sequence"/>
</dbReference>
<dbReference type="EMBL" id="BTHG01000008">
    <property type="protein sequence ID" value="GMN90359.1"/>
    <property type="molecule type" value="Genomic_DNA"/>
</dbReference>
<gene>
    <name evidence="3" type="ORF">fsci_18470</name>
</gene>
<evidence type="ECO:0000313" key="4">
    <source>
        <dbReference type="Proteomes" id="UP001628164"/>
    </source>
</evidence>
<protein>
    <submittedName>
        <fullName evidence="3">Uncharacterized protein</fullName>
    </submittedName>
</protein>
<feature type="region of interest" description="Disordered" evidence="1">
    <location>
        <begin position="46"/>
        <end position="106"/>
    </location>
</feature>